<proteinExistence type="predicted"/>
<evidence type="ECO:0000313" key="1">
    <source>
        <dbReference type="EMBL" id="MBC3812734.1"/>
    </source>
</evidence>
<sequence>MKQGKFDKATDILRKILTCNSTVEVGDVANLAECLIILQQYDEYQKLYAEHKQSLDTLNDGNFVTLMNTLKAIQENDTAAIKAQLQPLIAKTPPGMHSKLVHWQFNEIQNGIIDKLSDDRRQLAETIVGFFSGRIDPQFMQSTLDQV</sequence>
<name>A0ABR6XIK8_9BURK</name>
<comment type="caution">
    <text evidence="1">The sequence shown here is derived from an EMBL/GenBank/DDBJ whole genome shotgun (WGS) entry which is preliminary data.</text>
</comment>
<dbReference type="EMBL" id="JACOFT010000005">
    <property type="protein sequence ID" value="MBC3812734.1"/>
    <property type="molecule type" value="Genomic_DNA"/>
</dbReference>
<dbReference type="Proteomes" id="UP000637632">
    <property type="component" value="Unassembled WGS sequence"/>
</dbReference>
<reference evidence="1 2" key="1">
    <citation type="submission" date="2020-08" db="EMBL/GenBank/DDBJ databases">
        <title>Novel species isolated from subtropical streams in China.</title>
        <authorList>
            <person name="Lu H."/>
        </authorList>
    </citation>
    <scope>NUCLEOTIDE SEQUENCE [LARGE SCALE GENOMIC DNA]</scope>
    <source>
        <strain evidence="1 2">CCTCC AB 2015119</strain>
    </source>
</reference>
<accession>A0ABR6XIK8</accession>
<keyword evidence="2" id="KW-1185">Reference proteome</keyword>
<dbReference type="RefSeq" id="WP_190480593.1">
    <property type="nucleotide sequence ID" value="NZ_JACOFT010000005.1"/>
</dbReference>
<protein>
    <submittedName>
        <fullName evidence="1">Uncharacterized protein</fullName>
    </submittedName>
</protein>
<gene>
    <name evidence="1" type="ORF">H8K26_14900</name>
</gene>
<organism evidence="1 2">
    <name type="scientific">Undibacterium aquatile</name>
    <dbReference type="NCBI Taxonomy" id="1537398"/>
    <lineage>
        <taxon>Bacteria</taxon>
        <taxon>Pseudomonadati</taxon>
        <taxon>Pseudomonadota</taxon>
        <taxon>Betaproteobacteria</taxon>
        <taxon>Burkholderiales</taxon>
        <taxon>Oxalobacteraceae</taxon>
        <taxon>Undibacterium</taxon>
    </lineage>
</organism>
<evidence type="ECO:0000313" key="2">
    <source>
        <dbReference type="Proteomes" id="UP000637632"/>
    </source>
</evidence>